<proteinExistence type="predicted"/>
<organism evidence="2 3">
    <name type="scientific">Pseudonocardia charpentierae</name>
    <dbReference type="NCBI Taxonomy" id="3075545"/>
    <lineage>
        <taxon>Bacteria</taxon>
        <taxon>Bacillati</taxon>
        <taxon>Actinomycetota</taxon>
        <taxon>Actinomycetes</taxon>
        <taxon>Pseudonocardiales</taxon>
        <taxon>Pseudonocardiaceae</taxon>
        <taxon>Pseudonocardia</taxon>
    </lineage>
</organism>
<feature type="transmembrane region" description="Helical" evidence="1">
    <location>
        <begin position="109"/>
        <end position="128"/>
    </location>
</feature>
<evidence type="ECO:0000313" key="2">
    <source>
        <dbReference type="EMBL" id="MDT0351281.1"/>
    </source>
</evidence>
<keyword evidence="1" id="KW-0812">Transmembrane</keyword>
<name>A0ABU2NBG5_9PSEU</name>
<dbReference type="RefSeq" id="WP_311557522.1">
    <property type="nucleotide sequence ID" value="NZ_JAVREJ010000012.1"/>
</dbReference>
<feature type="transmembrane region" description="Helical" evidence="1">
    <location>
        <begin position="43"/>
        <end position="66"/>
    </location>
</feature>
<keyword evidence="1" id="KW-1133">Transmembrane helix</keyword>
<dbReference type="EMBL" id="JAVREJ010000012">
    <property type="protein sequence ID" value="MDT0351281.1"/>
    <property type="molecule type" value="Genomic_DNA"/>
</dbReference>
<evidence type="ECO:0000313" key="3">
    <source>
        <dbReference type="Proteomes" id="UP001183202"/>
    </source>
</evidence>
<reference evidence="3" key="1">
    <citation type="submission" date="2023-07" db="EMBL/GenBank/DDBJ databases">
        <title>30 novel species of actinomycetes from the DSMZ collection.</title>
        <authorList>
            <person name="Nouioui I."/>
        </authorList>
    </citation>
    <scope>NUCLEOTIDE SEQUENCE [LARGE SCALE GENOMIC DNA]</scope>
    <source>
        <strain evidence="3">DSM 45834</strain>
    </source>
</reference>
<accession>A0ABU2NBG5</accession>
<sequence length="138" mass="13860">MTSLRRARLLVAGAAVAAAASSVFLALLTAALLAERGEGLAVAYGSAAFGAAGLAVGLLVLARAGAVARTDPARGRALCIRCCVWALFAVLAVFIVGGVAGYLTRAAAPIWGSTVAGVLLIALVGLAARQRVVLQIYR</sequence>
<evidence type="ECO:0000256" key="1">
    <source>
        <dbReference type="SAM" id="Phobius"/>
    </source>
</evidence>
<gene>
    <name evidence="2" type="ORF">RM445_17265</name>
</gene>
<keyword evidence="1" id="KW-0472">Membrane</keyword>
<comment type="caution">
    <text evidence="2">The sequence shown here is derived from an EMBL/GenBank/DDBJ whole genome shotgun (WGS) entry which is preliminary data.</text>
</comment>
<feature type="transmembrane region" description="Helical" evidence="1">
    <location>
        <begin position="78"/>
        <end position="103"/>
    </location>
</feature>
<dbReference type="Proteomes" id="UP001183202">
    <property type="component" value="Unassembled WGS sequence"/>
</dbReference>
<keyword evidence="3" id="KW-1185">Reference proteome</keyword>
<protein>
    <submittedName>
        <fullName evidence="2">Uncharacterized protein</fullName>
    </submittedName>
</protein>